<reference evidence="2 3" key="1">
    <citation type="submission" date="2009-01" db="EMBL/GenBank/DDBJ databases">
        <authorList>
            <person name="Qin X."/>
            <person name="Bachman B."/>
            <person name="Battles P."/>
            <person name="Bell A."/>
            <person name="Bess C."/>
            <person name="Bickham C."/>
            <person name="Chaboub L."/>
            <person name="Chen D."/>
            <person name="Coyle M."/>
            <person name="Deiros D.R."/>
            <person name="Dinh H."/>
            <person name="Forbes L."/>
            <person name="Fowler G."/>
            <person name="Francisco L."/>
            <person name="Fu Q."/>
            <person name="Gubbala S."/>
            <person name="Hale W."/>
            <person name="Han Y."/>
            <person name="Hemphill L."/>
            <person name="Highlander S.K."/>
            <person name="Hirani K."/>
            <person name="Hogues M."/>
            <person name="Jackson L."/>
            <person name="Jakkamsetti A."/>
            <person name="Javaid M."/>
            <person name="Jiang H."/>
            <person name="Korchina V."/>
            <person name="Kovar C."/>
            <person name="Lara F."/>
            <person name="Lee S."/>
            <person name="Mata R."/>
            <person name="Mathew T."/>
            <person name="Moen C."/>
            <person name="Morales K."/>
            <person name="Munidasa M."/>
            <person name="Nazareth L."/>
            <person name="Ngo R."/>
            <person name="Nguyen L."/>
            <person name="Okwuonu G."/>
            <person name="Ongeri F."/>
            <person name="Patil S."/>
            <person name="Petrosino J."/>
            <person name="Pham C."/>
            <person name="Pham P."/>
            <person name="Pu L.-L."/>
            <person name="Puazo M."/>
            <person name="Raj R."/>
            <person name="Reid J."/>
            <person name="Rouhana J."/>
            <person name="Saada N."/>
            <person name="Shang Y."/>
            <person name="Simmons D."/>
            <person name="Thornton R."/>
            <person name="Warren J."/>
            <person name="Weissenberger G."/>
            <person name="Zhang J."/>
            <person name="Zhang L."/>
            <person name="Zhou C."/>
            <person name="Zhu D."/>
            <person name="Muzny D."/>
            <person name="Worley K."/>
            <person name="Gibbs R."/>
        </authorList>
    </citation>
    <scope>NUCLEOTIDE SEQUENCE [LARGE SCALE GENOMIC DNA]</scope>
    <source>
        <strain evidence="2 3">DSM 15434</strain>
    </source>
</reference>
<feature type="region of interest" description="Disordered" evidence="1">
    <location>
        <begin position="40"/>
        <end position="64"/>
    </location>
</feature>
<organism evidence="2 3">
    <name type="scientific">Actinomyces urogenitalis DSM 15434</name>
    <dbReference type="NCBI Taxonomy" id="525246"/>
    <lineage>
        <taxon>Bacteria</taxon>
        <taxon>Bacillati</taxon>
        <taxon>Actinomycetota</taxon>
        <taxon>Actinomycetes</taxon>
        <taxon>Actinomycetales</taxon>
        <taxon>Actinomycetaceae</taxon>
        <taxon>Actinomyces</taxon>
    </lineage>
</organism>
<sequence>MLLKEGVDDAVTYVAQRWPREVRPTLRSRIGTYLLYHRKAAPGDAGAPPAPTLSARSHEPLGRP</sequence>
<accession>C0W4M8</accession>
<evidence type="ECO:0000313" key="2">
    <source>
        <dbReference type="EMBL" id="EEH66362.1"/>
    </source>
</evidence>
<dbReference type="EMBL" id="ACFH01000053">
    <property type="protein sequence ID" value="EEH66362.1"/>
    <property type="molecule type" value="Genomic_DNA"/>
</dbReference>
<dbReference type="Proteomes" id="UP000004778">
    <property type="component" value="Unassembled WGS sequence"/>
</dbReference>
<evidence type="ECO:0000256" key="1">
    <source>
        <dbReference type="SAM" id="MobiDB-lite"/>
    </source>
</evidence>
<comment type="caution">
    <text evidence="2">The sequence shown here is derived from an EMBL/GenBank/DDBJ whole genome shotgun (WGS) entry which is preliminary data.</text>
</comment>
<protein>
    <submittedName>
        <fullName evidence="2">Uncharacterized protein</fullName>
    </submittedName>
</protein>
<evidence type="ECO:0000313" key="3">
    <source>
        <dbReference type="Proteomes" id="UP000004778"/>
    </source>
</evidence>
<name>C0W4M8_9ACTO</name>
<gene>
    <name evidence="2" type="ORF">HMPREF0058_0836</name>
</gene>
<proteinExistence type="predicted"/>
<keyword evidence="3" id="KW-1185">Reference proteome</keyword>
<dbReference type="HOGENOM" id="CLU_2857612_0_0_11"/>
<dbReference type="AlphaFoldDB" id="C0W4M8"/>